<sequence>MSLADALQKTPLLETLEVTCLTEPSLVNARPIILPHLRNLHLSGTTGLCATLFRVLDIPRNARVALSPPGFEGPMSSVPMILGRMSRILLQLTASATDAPEGAAPFAHVLSLDVVFGYEGCRLRGWRRVRALGQWRVLADNTPDVLLGLTRHTSVEDAVTLLSTLPLHHLQVLRIHWLPHADTLLPYMRRLATLTALQVLVLDDISIEVVLELAAVATAQEVWLMGIDFEGVREAISPYSPGQASSSDRWLALVEICAIRAASGLAFSRVYVEGGREINELVVAMLREVPGTEVELLEQRPPGASRRW</sequence>
<gene>
    <name evidence="1" type="ORF">PsYK624_078530</name>
</gene>
<organism evidence="1 2">
    <name type="scientific">Phanerochaete sordida</name>
    <dbReference type="NCBI Taxonomy" id="48140"/>
    <lineage>
        <taxon>Eukaryota</taxon>
        <taxon>Fungi</taxon>
        <taxon>Dikarya</taxon>
        <taxon>Basidiomycota</taxon>
        <taxon>Agaricomycotina</taxon>
        <taxon>Agaricomycetes</taxon>
        <taxon>Polyporales</taxon>
        <taxon>Phanerochaetaceae</taxon>
        <taxon>Phanerochaete</taxon>
    </lineage>
</organism>
<accession>A0A9P3GB83</accession>
<name>A0A9P3GB83_9APHY</name>
<dbReference type="EMBL" id="BPQB01000022">
    <property type="protein sequence ID" value="GJE91703.1"/>
    <property type="molecule type" value="Genomic_DNA"/>
</dbReference>
<evidence type="ECO:0000313" key="1">
    <source>
        <dbReference type="EMBL" id="GJE91703.1"/>
    </source>
</evidence>
<dbReference type="Proteomes" id="UP000703269">
    <property type="component" value="Unassembled WGS sequence"/>
</dbReference>
<comment type="caution">
    <text evidence="1">The sequence shown here is derived from an EMBL/GenBank/DDBJ whole genome shotgun (WGS) entry which is preliminary data.</text>
</comment>
<evidence type="ECO:0000313" key="2">
    <source>
        <dbReference type="Proteomes" id="UP000703269"/>
    </source>
</evidence>
<dbReference type="AlphaFoldDB" id="A0A9P3GB83"/>
<keyword evidence="2" id="KW-1185">Reference proteome</keyword>
<reference evidence="1 2" key="1">
    <citation type="submission" date="2021-08" db="EMBL/GenBank/DDBJ databases">
        <title>Draft Genome Sequence of Phanerochaete sordida strain YK-624.</title>
        <authorList>
            <person name="Mori T."/>
            <person name="Dohra H."/>
            <person name="Suzuki T."/>
            <person name="Kawagishi H."/>
            <person name="Hirai H."/>
        </authorList>
    </citation>
    <scope>NUCLEOTIDE SEQUENCE [LARGE SCALE GENOMIC DNA]</scope>
    <source>
        <strain evidence="1 2">YK-624</strain>
    </source>
</reference>
<proteinExistence type="predicted"/>
<protein>
    <submittedName>
        <fullName evidence="1">Uncharacterized protein</fullName>
    </submittedName>
</protein>